<proteinExistence type="predicted"/>
<accession>A0ABR3F1Q2</accession>
<evidence type="ECO:0000313" key="1">
    <source>
        <dbReference type="EMBL" id="KAL0569024.1"/>
    </source>
</evidence>
<dbReference type="Proteomes" id="UP001465976">
    <property type="component" value="Unassembled WGS sequence"/>
</dbReference>
<gene>
    <name evidence="1" type="ORF">V5O48_012945</name>
</gene>
<sequence length="404" mass="44655">MGAEEPSTDADGEVWETLVQHFCRCVELTTDIFDMDAFLESIPPTHPIELSFASLTAFDAKLADFPCDTEHWFWQAIRFAPKLVRVDARFLLPTSSLPYHQLTHLKLGCLTDVYGEEFFDTLRVSENLRSITISGIGVVGGSVAVDVAIPAIELPLLQSLIIDSSIDWGPAEVHDAFLTCLLTSLEMPSLRTFQLAFTDTRGESEVLWSSALLAMLSRSSASLRRLTLRIECFRALLQPLSVLIQSTPHLTRFDLHVSGPDSPKLKSHSVDDYVASFLSALESQVTLLPKLSSMLLQFEESAHGAHTKVIDRMIKLASARVKNSPSTATGVVPLTSLRLQRLHGRSLPTFFPSQDVTEGIMALKELGVTVDIKDAQGFFSELTADEEGPEYVPELILFPGFKTY</sequence>
<dbReference type="SUPFAM" id="SSF52047">
    <property type="entry name" value="RNI-like"/>
    <property type="match status" value="1"/>
</dbReference>
<protein>
    <recommendedName>
        <fullName evidence="3">F-box domain-containing protein</fullName>
    </recommendedName>
</protein>
<organism evidence="1 2">
    <name type="scientific">Marasmius crinis-equi</name>
    <dbReference type="NCBI Taxonomy" id="585013"/>
    <lineage>
        <taxon>Eukaryota</taxon>
        <taxon>Fungi</taxon>
        <taxon>Dikarya</taxon>
        <taxon>Basidiomycota</taxon>
        <taxon>Agaricomycotina</taxon>
        <taxon>Agaricomycetes</taxon>
        <taxon>Agaricomycetidae</taxon>
        <taxon>Agaricales</taxon>
        <taxon>Marasmiineae</taxon>
        <taxon>Marasmiaceae</taxon>
        <taxon>Marasmius</taxon>
    </lineage>
</organism>
<dbReference type="InterPro" id="IPR032675">
    <property type="entry name" value="LRR_dom_sf"/>
</dbReference>
<dbReference type="EMBL" id="JBAHYK010001208">
    <property type="protein sequence ID" value="KAL0569024.1"/>
    <property type="molecule type" value="Genomic_DNA"/>
</dbReference>
<keyword evidence="2" id="KW-1185">Reference proteome</keyword>
<name>A0ABR3F1Q2_9AGAR</name>
<dbReference type="Gene3D" id="3.80.10.10">
    <property type="entry name" value="Ribonuclease Inhibitor"/>
    <property type="match status" value="1"/>
</dbReference>
<evidence type="ECO:0000313" key="2">
    <source>
        <dbReference type="Proteomes" id="UP001465976"/>
    </source>
</evidence>
<evidence type="ECO:0008006" key="3">
    <source>
        <dbReference type="Google" id="ProtNLM"/>
    </source>
</evidence>
<reference evidence="1 2" key="1">
    <citation type="submission" date="2024-02" db="EMBL/GenBank/DDBJ databases">
        <title>A draft genome for the cacao thread blight pathogen Marasmius crinis-equi.</title>
        <authorList>
            <person name="Cohen S.P."/>
            <person name="Baruah I.K."/>
            <person name="Amoako-Attah I."/>
            <person name="Bukari Y."/>
            <person name="Meinhardt L.W."/>
            <person name="Bailey B.A."/>
        </authorList>
    </citation>
    <scope>NUCLEOTIDE SEQUENCE [LARGE SCALE GENOMIC DNA]</scope>
    <source>
        <strain evidence="1 2">GH-76</strain>
    </source>
</reference>
<comment type="caution">
    <text evidence="1">The sequence shown here is derived from an EMBL/GenBank/DDBJ whole genome shotgun (WGS) entry which is preliminary data.</text>
</comment>